<evidence type="ECO:0000256" key="5">
    <source>
        <dbReference type="ARBA" id="ARBA00022691"/>
    </source>
</evidence>
<feature type="compositionally biased region" description="Basic and acidic residues" evidence="9">
    <location>
        <begin position="87"/>
        <end position="103"/>
    </location>
</feature>
<evidence type="ECO:0000313" key="11">
    <source>
        <dbReference type="EMBL" id="KAG0258719.1"/>
    </source>
</evidence>
<dbReference type="GO" id="GO:0000049">
    <property type="term" value="F:tRNA binding"/>
    <property type="evidence" value="ECO:0007669"/>
    <property type="project" value="TreeGrafter"/>
</dbReference>
<feature type="compositionally biased region" description="Acidic residues" evidence="9">
    <location>
        <begin position="439"/>
        <end position="469"/>
    </location>
</feature>
<evidence type="ECO:0000256" key="6">
    <source>
        <dbReference type="ARBA" id="ARBA00031792"/>
    </source>
</evidence>
<feature type="compositionally biased region" description="Basic and acidic residues" evidence="9">
    <location>
        <begin position="1"/>
        <end position="12"/>
    </location>
</feature>
<dbReference type="CDD" id="cd18089">
    <property type="entry name" value="SPOUT_Trm10-like"/>
    <property type="match status" value="1"/>
</dbReference>
<dbReference type="PANTHER" id="PTHR13563">
    <property type="entry name" value="TRNA (GUANINE-9-) METHYLTRANSFERASE"/>
    <property type="match status" value="1"/>
</dbReference>
<feature type="compositionally biased region" description="Low complexity" evidence="9">
    <location>
        <begin position="254"/>
        <end position="271"/>
    </location>
</feature>
<dbReference type="EC" id="2.1.1.221" evidence="1"/>
<dbReference type="Proteomes" id="UP000807716">
    <property type="component" value="Unassembled WGS sequence"/>
</dbReference>
<dbReference type="GO" id="GO:0005634">
    <property type="term" value="C:nucleus"/>
    <property type="evidence" value="ECO:0007669"/>
    <property type="project" value="TreeGrafter"/>
</dbReference>
<dbReference type="Gene3D" id="3.40.1280.30">
    <property type="match status" value="2"/>
</dbReference>
<organism evidence="11 12">
    <name type="scientific">Actinomortierella ambigua</name>
    <dbReference type="NCBI Taxonomy" id="1343610"/>
    <lineage>
        <taxon>Eukaryota</taxon>
        <taxon>Fungi</taxon>
        <taxon>Fungi incertae sedis</taxon>
        <taxon>Mucoromycota</taxon>
        <taxon>Mortierellomycotina</taxon>
        <taxon>Mortierellomycetes</taxon>
        <taxon>Mortierellales</taxon>
        <taxon>Mortierellaceae</taxon>
        <taxon>Actinomortierella</taxon>
    </lineage>
</organism>
<dbReference type="GO" id="GO:0052905">
    <property type="term" value="F:tRNA (guanosine(9)-N1)-methyltransferase activity"/>
    <property type="evidence" value="ECO:0007669"/>
    <property type="project" value="UniProtKB-EC"/>
</dbReference>
<dbReference type="InterPro" id="IPR038459">
    <property type="entry name" value="MT_TRM10-typ_sf"/>
</dbReference>
<evidence type="ECO:0000259" key="10">
    <source>
        <dbReference type="PROSITE" id="PS51675"/>
    </source>
</evidence>
<feature type="compositionally biased region" description="Low complexity" evidence="9">
    <location>
        <begin position="21"/>
        <end position="34"/>
    </location>
</feature>
<evidence type="ECO:0000256" key="1">
    <source>
        <dbReference type="ARBA" id="ARBA00012797"/>
    </source>
</evidence>
<feature type="compositionally biased region" description="Basic and acidic residues" evidence="9">
    <location>
        <begin position="471"/>
        <end position="483"/>
    </location>
</feature>
<proteinExistence type="predicted"/>
<sequence>MEAVNENKDADKVQSSALLDTTTNTTTTTIAASEEATETSPAIDTPKSADDKVNEHPKAKYFKPKPEPILGPNGEVLSKNQQKKLRKQQEFLMRKSGLKEEEKRKRKLKAQKRRDAVQAGLMPLKVKRSRLEQEHTGVTIGIDMAFDDLMLDKEIKSMVDQIKRCYACNKGAPKIFHLALTSFTGPSKTEFVARANGYELWRNFDMHEKSLEEVWPSEEVPGKQVLERLAEIRAVASAKSEEMKHKALAEKAAAAVASSSSETTEAKGTTEMGDGGNPPSTAAAEEPALDIEALKAMRLKQDEMLATVPAVNKIVYLSADSPNVISTLDPGTCYVLGGIVDKNRYPRLCQEKAEKLGIETAQLPIGEYIKMSSRRVLTVNQVLEILVQFVETKDWKEAFLKVIPQRKLEEKKWIKRGTAEWDAKFGRRSNTNSVTSNDGDSDVGENEEEEEEEDAEDEIVDDDEEENVPMDDTRGNNERPADD</sequence>
<feature type="region of interest" description="Disordered" evidence="9">
    <location>
        <begin position="1"/>
        <end position="114"/>
    </location>
</feature>
<evidence type="ECO:0000256" key="7">
    <source>
        <dbReference type="ARBA" id="ARBA00032166"/>
    </source>
</evidence>
<dbReference type="EMBL" id="JAAAJB010000311">
    <property type="protein sequence ID" value="KAG0258719.1"/>
    <property type="molecule type" value="Genomic_DNA"/>
</dbReference>
<dbReference type="PANTHER" id="PTHR13563:SF13">
    <property type="entry name" value="TRNA METHYLTRANSFERASE 10 HOMOLOG A"/>
    <property type="match status" value="1"/>
</dbReference>
<evidence type="ECO:0000256" key="8">
    <source>
        <dbReference type="ARBA" id="ARBA00048434"/>
    </source>
</evidence>
<evidence type="ECO:0000256" key="2">
    <source>
        <dbReference type="ARBA" id="ARBA00020451"/>
    </source>
</evidence>
<keyword evidence="4" id="KW-0808">Transferase</keyword>
<dbReference type="GO" id="GO:0002939">
    <property type="term" value="P:tRNA N1-guanine methylation"/>
    <property type="evidence" value="ECO:0007669"/>
    <property type="project" value="TreeGrafter"/>
</dbReference>
<comment type="caution">
    <text evidence="11">The sequence shown here is derived from an EMBL/GenBank/DDBJ whole genome shotgun (WGS) entry which is preliminary data.</text>
</comment>
<name>A0A9P6U4F8_9FUNG</name>
<feature type="compositionally biased region" description="Basic and acidic residues" evidence="9">
    <location>
        <begin position="47"/>
        <end position="58"/>
    </location>
</feature>
<evidence type="ECO:0000313" key="12">
    <source>
        <dbReference type="Proteomes" id="UP000807716"/>
    </source>
</evidence>
<dbReference type="AlphaFoldDB" id="A0A9P6U4F8"/>
<evidence type="ECO:0000256" key="3">
    <source>
        <dbReference type="ARBA" id="ARBA00022603"/>
    </source>
</evidence>
<dbReference type="PROSITE" id="PS51675">
    <property type="entry name" value="SAM_MT_TRM10"/>
    <property type="match status" value="1"/>
</dbReference>
<dbReference type="InterPro" id="IPR028564">
    <property type="entry name" value="MT_TRM10-typ"/>
</dbReference>
<dbReference type="InterPro" id="IPR007356">
    <property type="entry name" value="tRNA_m1G_MeTrfase_euk"/>
</dbReference>
<accession>A0A9P6U4F8</accession>
<evidence type="ECO:0000256" key="4">
    <source>
        <dbReference type="ARBA" id="ARBA00022679"/>
    </source>
</evidence>
<keyword evidence="3" id="KW-0489">Methyltransferase</keyword>
<feature type="region of interest" description="Disordered" evidence="9">
    <location>
        <begin position="254"/>
        <end position="283"/>
    </location>
</feature>
<protein>
    <recommendedName>
        <fullName evidence="2">tRNA (guanine(9)-N1)-methyltransferase</fullName>
        <ecNumber evidence="1">2.1.1.221</ecNumber>
    </recommendedName>
    <alternativeName>
        <fullName evidence="7">tRNA methyltransferase 10</fullName>
    </alternativeName>
    <alternativeName>
        <fullName evidence="6">tRNA(m1G9)-methyltransferase</fullName>
    </alternativeName>
</protein>
<keyword evidence="5" id="KW-0949">S-adenosyl-L-methionine</keyword>
<reference evidence="11" key="1">
    <citation type="journal article" date="2020" name="Fungal Divers.">
        <title>Resolving the Mortierellaceae phylogeny through synthesis of multi-gene phylogenetics and phylogenomics.</title>
        <authorList>
            <person name="Vandepol N."/>
            <person name="Liber J."/>
            <person name="Desiro A."/>
            <person name="Na H."/>
            <person name="Kennedy M."/>
            <person name="Barry K."/>
            <person name="Grigoriev I.V."/>
            <person name="Miller A.N."/>
            <person name="O'Donnell K."/>
            <person name="Stajich J.E."/>
            <person name="Bonito G."/>
        </authorList>
    </citation>
    <scope>NUCLEOTIDE SEQUENCE</scope>
    <source>
        <strain evidence="11">BC1065</strain>
    </source>
</reference>
<gene>
    <name evidence="11" type="primary">TRM10</name>
    <name evidence="11" type="ORF">DFQ27_004487</name>
</gene>
<feature type="domain" description="SAM-dependent MTase TRM10-type" evidence="10">
    <location>
        <begin position="126"/>
        <end position="410"/>
    </location>
</feature>
<comment type="catalytic activity">
    <reaction evidence="8">
        <text>guanosine(9) in tRNA + S-adenosyl-L-methionine = N(1)-methylguanosine(9) in tRNA + S-adenosyl-L-homocysteine + H(+)</text>
        <dbReference type="Rhea" id="RHEA:43156"/>
        <dbReference type="Rhea" id="RHEA-COMP:10367"/>
        <dbReference type="Rhea" id="RHEA-COMP:10368"/>
        <dbReference type="ChEBI" id="CHEBI:15378"/>
        <dbReference type="ChEBI" id="CHEBI:57856"/>
        <dbReference type="ChEBI" id="CHEBI:59789"/>
        <dbReference type="ChEBI" id="CHEBI:73542"/>
        <dbReference type="ChEBI" id="CHEBI:74269"/>
        <dbReference type="EC" id="2.1.1.221"/>
    </reaction>
</comment>
<keyword evidence="12" id="KW-1185">Reference proteome</keyword>
<dbReference type="OrthoDB" id="278300at2759"/>
<feature type="region of interest" description="Disordered" evidence="9">
    <location>
        <begin position="427"/>
        <end position="483"/>
    </location>
</feature>
<evidence type="ECO:0000256" key="9">
    <source>
        <dbReference type="SAM" id="MobiDB-lite"/>
    </source>
</evidence>